<gene>
    <name evidence="1" type="ORF">C1I95_28680</name>
</gene>
<accession>A0A2W2DX78</accession>
<dbReference type="EMBL" id="POTY01000263">
    <property type="protein sequence ID" value="PZG09695.1"/>
    <property type="molecule type" value="Genomic_DNA"/>
</dbReference>
<dbReference type="InterPro" id="IPR043502">
    <property type="entry name" value="DNA/RNA_pol_sf"/>
</dbReference>
<keyword evidence="1" id="KW-0378">Hydrolase</keyword>
<keyword evidence="2" id="KW-1185">Reference proteome</keyword>
<comment type="caution">
    <text evidence="1">The sequence shown here is derived from an EMBL/GenBank/DDBJ whole genome shotgun (WGS) entry which is preliminary data.</text>
</comment>
<dbReference type="SUPFAM" id="SSF56672">
    <property type="entry name" value="DNA/RNA polymerases"/>
    <property type="match status" value="1"/>
</dbReference>
<dbReference type="Proteomes" id="UP000248924">
    <property type="component" value="Unassembled WGS sequence"/>
</dbReference>
<protein>
    <submittedName>
        <fullName evidence="1">Bifunctional 3'-5' exonuclease/DNA polymerase</fullName>
    </submittedName>
</protein>
<evidence type="ECO:0000313" key="1">
    <source>
        <dbReference type="EMBL" id="PZG09695.1"/>
    </source>
</evidence>
<dbReference type="AlphaFoldDB" id="A0A2W2DX78"/>
<sequence length="288" mass="29945">MSHGAGRIASVLVAVVSDEQGGGALQPLDPAGAPAGVPEPVTDLAAAMAGRERVEQPRWIWASGATLYPALLRAGVRVERCHDVELTEALLLGHAGRWGEPRALAAAWARLTGAPVPADPPPRVAAPPGDGQAALFDAVPGPPGPGLTALTRVYADQLERIAATAQPGRFRLLVAAESAGALIAAEMGAAGLPWRADVHDAVLAELLGEPSPVGGPPRRLAELAARIADAFGVRQVHADSPAELLRAFARAGVELPNTRAWVLRGVDHPAVPLVLEYKELYRIWTAHG</sequence>
<dbReference type="GO" id="GO:0004527">
    <property type="term" value="F:exonuclease activity"/>
    <property type="evidence" value="ECO:0007669"/>
    <property type="project" value="UniProtKB-KW"/>
</dbReference>
<reference evidence="1 2" key="1">
    <citation type="submission" date="2018-01" db="EMBL/GenBank/DDBJ databases">
        <title>Draft genome sequence of Jishengella sp. NA12.</title>
        <authorList>
            <person name="Sahin N."/>
            <person name="Ay H."/>
            <person name="Saygin H."/>
        </authorList>
    </citation>
    <scope>NUCLEOTIDE SEQUENCE [LARGE SCALE GENOMIC DNA]</scope>
    <source>
        <strain evidence="1 2">NA12</strain>
    </source>
</reference>
<evidence type="ECO:0000313" key="2">
    <source>
        <dbReference type="Proteomes" id="UP000248924"/>
    </source>
</evidence>
<keyword evidence="1" id="KW-0540">Nuclease</keyword>
<organism evidence="1 2">
    <name type="scientific">Micromonospora craterilacus</name>
    <dbReference type="NCBI Taxonomy" id="1655439"/>
    <lineage>
        <taxon>Bacteria</taxon>
        <taxon>Bacillati</taxon>
        <taxon>Actinomycetota</taxon>
        <taxon>Actinomycetes</taxon>
        <taxon>Micromonosporales</taxon>
        <taxon>Micromonosporaceae</taxon>
        <taxon>Micromonospora</taxon>
    </lineage>
</organism>
<proteinExistence type="predicted"/>
<name>A0A2W2DX78_9ACTN</name>
<feature type="non-terminal residue" evidence="1">
    <location>
        <position position="288"/>
    </location>
</feature>
<keyword evidence="1" id="KW-0269">Exonuclease</keyword>